<dbReference type="EMBL" id="DS469532">
    <property type="protein sequence ID" value="EDO45848.1"/>
    <property type="molecule type" value="Genomic_DNA"/>
</dbReference>
<dbReference type="SUPFAM" id="SSF82927">
    <property type="entry name" value="Cysteine-rich DNA binding domain, (DM domain)"/>
    <property type="match status" value="1"/>
</dbReference>
<comment type="subcellular location">
    <subcellularLocation>
        <location evidence="5">Nucleus</location>
    </subcellularLocation>
</comment>
<keyword evidence="3 5" id="KW-0238">DNA-binding</keyword>
<evidence type="ECO:0000313" key="7">
    <source>
        <dbReference type="EMBL" id="EDO45848.1"/>
    </source>
</evidence>
<dbReference type="AlphaFoldDB" id="A7RRL3"/>
<name>A7RRL3_NEMVE</name>
<dbReference type="GO" id="GO:0006355">
    <property type="term" value="P:regulation of DNA-templated transcription"/>
    <property type="evidence" value="ECO:0007669"/>
    <property type="project" value="InterPro"/>
</dbReference>
<keyword evidence="2 5" id="KW-0862">Zinc</keyword>
<dbReference type="Gene3D" id="4.10.1040.10">
    <property type="entry name" value="DM DNA-binding domain"/>
    <property type="match status" value="1"/>
</dbReference>
<accession>A7RRL3</accession>
<gene>
    <name evidence="7" type="ORF">NEMVEDRAFT_v1g91098</name>
</gene>
<evidence type="ECO:0000256" key="1">
    <source>
        <dbReference type="ARBA" id="ARBA00022723"/>
    </source>
</evidence>
<dbReference type="HOGENOM" id="CLU_211847_0_0_1"/>
<dbReference type="PANTHER" id="PTHR12322">
    <property type="entry name" value="DOUBLESEX AND MAB-3 RELATED TRANSCRIPTION FACTOR DMRT"/>
    <property type="match status" value="1"/>
</dbReference>
<dbReference type="PANTHER" id="PTHR12322:SF53">
    <property type="entry name" value="DOUBLESEX-MAB RELATED 11E"/>
    <property type="match status" value="1"/>
</dbReference>
<dbReference type="GO" id="GO:0046872">
    <property type="term" value="F:metal ion binding"/>
    <property type="evidence" value="ECO:0007669"/>
    <property type="project" value="UniProtKB-KW"/>
</dbReference>
<keyword evidence="8" id="KW-1185">Reference proteome</keyword>
<dbReference type="InterPro" id="IPR026607">
    <property type="entry name" value="DMRT"/>
</dbReference>
<reference evidence="7 8" key="1">
    <citation type="journal article" date="2007" name="Science">
        <title>Sea anemone genome reveals ancestral eumetazoan gene repertoire and genomic organization.</title>
        <authorList>
            <person name="Putnam N.H."/>
            <person name="Srivastava M."/>
            <person name="Hellsten U."/>
            <person name="Dirks B."/>
            <person name="Chapman J."/>
            <person name="Salamov A."/>
            <person name="Terry A."/>
            <person name="Shapiro H."/>
            <person name="Lindquist E."/>
            <person name="Kapitonov V.V."/>
            <person name="Jurka J."/>
            <person name="Genikhovich G."/>
            <person name="Grigoriev I.V."/>
            <person name="Lucas S.M."/>
            <person name="Steele R.E."/>
            <person name="Finnerty J.R."/>
            <person name="Technau U."/>
            <person name="Martindale M.Q."/>
            <person name="Rokhsar D.S."/>
        </authorList>
    </citation>
    <scope>NUCLEOTIDE SEQUENCE [LARGE SCALE GENOMIC DNA]</scope>
    <source>
        <strain evidence="8">CH2 X CH6</strain>
    </source>
</reference>
<dbReference type="InterPro" id="IPR001275">
    <property type="entry name" value="DM_DNA-bd"/>
</dbReference>
<dbReference type="FunFam" id="4.10.1040.10:FF:000001">
    <property type="entry name" value="doublesex- and mab-3-related transcription factor 1"/>
    <property type="match status" value="1"/>
</dbReference>
<evidence type="ECO:0000256" key="2">
    <source>
        <dbReference type="ARBA" id="ARBA00022833"/>
    </source>
</evidence>
<dbReference type="InParanoid" id="A7RRL3"/>
<dbReference type="GO" id="GO:0005634">
    <property type="term" value="C:nucleus"/>
    <property type="evidence" value="ECO:0007669"/>
    <property type="project" value="UniProtKB-SubCell"/>
</dbReference>
<organism evidence="7 8">
    <name type="scientific">Nematostella vectensis</name>
    <name type="common">Starlet sea anemone</name>
    <dbReference type="NCBI Taxonomy" id="45351"/>
    <lineage>
        <taxon>Eukaryota</taxon>
        <taxon>Metazoa</taxon>
        <taxon>Cnidaria</taxon>
        <taxon>Anthozoa</taxon>
        <taxon>Hexacorallia</taxon>
        <taxon>Actiniaria</taxon>
        <taxon>Edwardsiidae</taxon>
        <taxon>Nematostella</taxon>
    </lineage>
</organism>
<feature type="DNA-binding region" description="DM" evidence="5">
    <location>
        <begin position="14"/>
        <end position="59"/>
    </location>
</feature>
<dbReference type="PROSITE" id="PS40000">
    <property type="entry name" value="DM_1"/>
    <property type="match status" value="1"/>
</dbReference>
<keyword evidence="4 5" id="KW-0539">Nucleus</keyword>
<evidence type="ECO:0000259" key="6">
    <source>
        <dbReference type="PROSITE" id="PS50809"/>
    </source>
</evidence>
<dbReference type="PROSITE" id="PS50809">
    <property type="entry name" value="DM_2"/>
    <property type="match status" value="1"/>
</dbReference>
<sequence length="59" mass="6799">MDDDHTSSQRTPKCARCRNHGVCSSLKGHKYYCRWRDCLCTKCLLIAERQKITAARVAL</sequence>
<dbReference type="GO" id="GO:0043565">
    <property type="term" value="F:sequence-specific DNA binding"/>
    <property type="evidence" value="ECO:0007669"/>
    <property type="project" value="InterPro"/>
</dbReference>
<dbReference type="SMART" id="SM00301">
    <property type="entry name" value="DM"/>
    <property type="match status" value="1"/>
</dbReference>
<dbReference type="eggNOG" id="KOG3815">
    <property type="taxonomic scope" value="Eukaryota"/>
</dbReference>
<feature type="domain" description="DM" evidence="6">
    <location>
        <begin position="14"/>
        <end position="59"/>
    </location>
</feature>
<keyword evidence="1 5" id="KW-0479">Metal-binding</keyword>
<dbReference type="STRING" id="45351.A7RRL3"/>
<dbReference type="PhylomeDB" id="A7RRL3"/>
<evidence type="ECO:0000256" key="4">
    <source>
        <dbReference type="ARBA" id="ARBA00023242"/>
    </source>
</evidence>
<evidence type="ECO:0000256" key="3">
    <source>
        <dbReference type="ARBA" id="ARBA00023125"/>
    </source>
</evidence>
<evidence type="ECO:0000313" key="8">
    <source>
        <dbReference type="Proteomes" id="UP000001593"/>
    </source>
</evidence>
<dbReference type="InterPro" id="IPR036407">
    <property type="entry name" value="DM_DNA-bd_sf"/>
</dbReference>
<dbReference type="Proteomes" id="UP000001593">
    <property type="component" value="Unassembled WGS sequence"/>
</dbReference>
<evidence type="ECO:0000256" key="5">
    <source>
        <dbReference type="PROSITE-ProRule" id="PRU00070"/>
    </source>
</evidence>
<feature type="non-terminal residue" evidence="7">
    <location>
        <position position="59"/>
    </location>
</feature>
<proteinExistence type="predicted"/>
<protein>
    <recommendedName>
        <fullName evidence="6">DM domain-containing protein</fullName>
    </recommendedName>
</protein>
<dbReference type="Pfam" id="PF00751">
    <property type="entry name" value="DM"/>
    <property type="match status" value="1"/>
</dbReference>